<reference evidence="3 4" key="1">
    <citation type="submission" date="2016-10" db="EMBL/GenBank/DDBJ databases">
        <authorList>
            <person name="de Groot N.N."/>
        </authorList>
    </citation>
    <scope>NUCLEOTIDE SEQUENCE [LARGE SCALE GENOMIC DNA]</scope>
    <source>
        <strain evidence="3 4">DSM 25232</strain>
    </source>
</reference>
<dbReference type="Pfam" id="PF00072">
    <property type="entry name" value="Response_reg"/>
    <property type="match status" value="1"/>
</dbReference>
<dbReference type="SMART" id="SM00448">
    <property type="entry name" value="REC"/>
    <property type="match status" value="1"/>
</dbReference>
<evidence type="ECO:0000256" key="1">
    <source>
        <dbReference type="PROSITE-ProRule" id="PRU00169"/>
    </source>
</evidence>
<dbReference type="SMART" id="SM00850">
    <property type="entry name" value="LytTR"/>
    <property type="match status" value="1"/>
</dbReference>
<dbReference type="InterPro" id="IPR046947">
    <property type="entry name" value="LytR-like"/>
</dbReference>
<dbReference type="RefSeq" id="WP_091405236.1">
    <property type="nucleotide sequence ID" value="NZ_FOAB01000001.1"/>
</dbReference>
<dbReference type="Gene3D" id="2.40.50.1020">
    <property type="entry name" value="LytTr DNA-binding domain"/>
    <property type="match status" value="1"/>
</dbReference>
<keyword evidence="4" id="KW-1185">Reference proteome</keyword>
<feature type="modified residue" description="4-aspartylphosphate" evidence="1">
    <location>
        <position position="55"/>
    </location>
</feature>
<proteinExistence type="predicted"/>
<dbReference type="STRING" id="1038014.SAMN04487910_0564"/>
<dbReference type="AlphaFoldDB" id="A0A1H7H6L2"/>
<dbReference type="GO" id="GO:0000156">
    <property type="term" value="F:phosphorelay response regulator activity"/>
    <property type="evidence" value="ECO:0007669"/>
    <property type="project" value="InterPro"/>
</dbReference>
<dbReference type="Gene3D" id="3.40.50.2300">
    <property type="match status" value="1"/>
</dbReference>
<dbReference type="InterPro" id="IPR001789">
    <property type="entry name" value="Sig_transdc_resp-reg_receiver"/>
</dbReference>
<dbReference type="EMBL" id="FOAB01000001">
    <property type="protein sequence ID" value="SEK45397.1"/>
    <property type="molecule type" value="Genomic_DNA"/>
</dbReference>
<name>A0A1H7H6L2_AQUAM</name>
<dbReference type="Pfam" id="PF04397">
    <property type="entry name" value="LytTR"/>
    <property type="match status" value="1"/>
</dbReference>
<gene>
    <name evidence="3" type="ORF">SAMN04487910_0564</name>
</gene>
<dbReference type="SUPFAM" id="SSF52172">
    <property type="entry name" value="CheY-like"/>
    <property type="match status" value="1"/>
</dbReference>
<dbReference type="Proteomes" id="UP000198521">
    <property type="component" value="Unassembled WGS sequence"/>
</dbReference>
<dbReference type="OrthoDB" id="2168082at2"/>
<organism evidence="3 4">
    <name type="scientific">Aquimarina amphilecti</name>
    <dbReference type="NCBI Taxonomy" id="1038014"/>
    <lineage>
        <taxon>Bacteria</taxon>
        <taxon>Pseudomonadati</taxon>
        <taxon>Bacteroidota</taxon>
        <taxon>Flavobacteriia</taxon>
        <taxon>Flavobacteriales</taxon>
        <taxon>Flavobacteriaceae</taxon>
        <taxon>Aquimarina</taxon>
    </lineage>
</organism>
<sequence length="252" mass="29317">MTILIIEDEKPAYKKLLNYLANYLGDRFTHTYVRSVNEGIEVLTGSNTFDLIFADIKILKGTSFDIFSQVTFSTPIIFCTAYNEHLFKAFQTNGIAYVLKPYSQEELNEAIKKFEILFDTKPYNKDIFNDFKLLLESKDNVYKKRFAVKKKDDIKLIDVETICFIEVFGDLCKLYDTKGMFHTISKNLGAVYNELNPNQFFKINRSQIVNINFIESISPHSKNRLYLKISTIKDLVITSTSTTKAFRIWLEH</sequence>
<protein>
    <submittedName>
        <fullName evidence="3">Two component transcriptional regulator, LytTR family</fullName>
    </submittedName>
</protein>
<dbReference type="PROSITE" id="PS50110">
    <property type="entry name" value="RESPONSE_REGULATORY"/>
    <property type="match status" value="1"/>
</dbReference>
<evidence type="ECO:0000259" key="2">
    <source>
        <dbReference type="PROSITE" id="PS50110"/>
    </source>
</evidence>
<keyword evidence="1" id="KW-0597">Phosphoprotein</keyword>
<accession>A0A1H7H6L2</accession>
<evidence type="ECO:0000313" key="4">
    <source>
        <dbReference type="Proteomes" id="UP000198521"/>
    </source>
</evidence>
<feature type="domain" description="Response regulatory" evidence="2">
    <location>
        <begin position="2"/>
        <end position="115"/>
    </location>
</feature>
<dbReference type="InterPro" id="IPR007492">
    <property type="entry name" value="LytTR_DNA-bd_dom"/>
</dbReference>
<dbReference type="GO" id="GO:0003677">
    <property type="term" value="F:DNA binding"/>
    <property type="evidence" value="ECO:0007669"/>
    <property type="project" value="InterPro"/>
</dbReference>
<dbReference type="InterPro" id="IPR011006">
    <property type="entry name" value="CheY-like_superfamily"/>
</dbReference>
<dbReference type="PANTHER" id="PTHR37299:SF1">
    <property type="entry name" value="STAGE 0 SPORULATION PROTEIN A HOMOLOG"/>
    <property type="match status" value="1"/>
</dbReference>
<dbReference type="PANTHER" id="PTHR37299">
    <property type="entry name" value="TRANSCRIPTIONAL REGULATOR-RELATED"/>
    <property type="match status" value="1"/>
</dbReference>
<evidence type="ECO:0000313" key="3">
    <source>
        <dbReference type="EMBL" id="SEK45397.1"/>
    </source>
</evidence>